<dbReference type="AlphaFoldDB" id="A0AAV5V1W3"/>
<feature type="non-terminal residue" evidence="1">
    <location>
        <position position="107"/>
    </location>
</feature>
<evidence type="ECO:0000313" key="2">
    <source>
        <dbReference type="Proteomes" id="UP001432322"/>
    </source>
</evidence>
<comment type="caution">
    <text evidence="1">The sequence shown here is derived from an EMBL/GenBank/DDBJ whole genome shotgun (WGS) entry which is preliminary data.</text>
</comment>
<accession>A0AAV5V1W3</accession>
<feature type="non-terminal residue" evidence="1">
    <location>
        <position position="1"/>
    </location>
</feature>
<name>A0AAV5V1W3_9BILA</name>
<gene>
    <name evidence="1" type="ORF">PFISCL1PPCAC_4109</name>
</gene>
<evidence type="ECO:0000313" key="1">
    <source>
        <dbReference type="EMBL" id="GMT12812.1"/>
    </source>
</evidence>
<sequence length="107" mass="11794">LLTIGELPATNTPSYYSINRPPPTYGLTRYTPGAAGTSYGPYSLTTPTNIRQFGGRLFYFSSMELKVLSMADGSVAKLSDMKLRILWMGGGSHREHLDQRSHVHPCS</sequence>
<reference evidence="1" key="1">
    <citation type="submission" date="2023-10" db="EMBL/GenBank/DDBJ databases">
        <title>Genome assembly of Pristionchus species.</title>
        <authorList>
            <person name="Yoshida K."/>
            <person name="Sommer R.J."/>
        </authorList>
    </citation>
    <scope>NUCLEOTIDE SEQUENCE</scope>
    <source>
        <strain evidence="1">RS5133</strain>
    </source>
</reference>
<dbReference type="EMBL" id="BTSY01000002">
    <property type="protein sequence ID" value="GMT12812.1"/>
    <property type="molecule type" value="Genomic_DNA"/>
</dbReference>
<organism evidence="1 2">
    <name type="scientific">Pristionchus fissidentatus</name>
    <dbReference type="NCBI Taxonomy" id="1538716"/>
    <lineage>
        <taxon>Eukaryota</taxon>
        <taxon>Metazoa</taxon>
        <taxon>Ecdysozoa</taxon>
        <taxon>Nematoda</taxon>
        <taxon>Chromadorea</taxon>
        <taxon>Rhabditida</taxon>
        <taxon>Rhabditina</taxon>
        <taxon>Diplogasteromorpha</taxon>
        <taxon>Diplogasteroidea</taxon>
        <taxon>Neodiplogasteridae</taxon>
        <taxon>Pristionchus</taxon>
    </lineage>
</organism>
<proteinExistence type="predicted"/>
<protein>
    <submittedName>
        <fullName evidence="1">Uncharacterized protein</fullName>
    </submittedName>
</protein>
<keyword evidence="2" id="KW-1185">Reference proteome</keyword>
<dbReference type="Proteomes" id="UP001432322">
    <property type="component" value="Unassembled WGS sequence"/>
</dbReference>